<evidence type="ECO:0000256" key="1">
    <source>
        <dbReference type="SAM" id="MobiDB-lite"/>
    </source>
</evidence>
<dbReference type="RefSeq" id="XP_062681012.1">
    <property type="nucleotide sequence ID" value="XM_062828880.1"/>
</dbReference>
<dbReference type="Gene3D" id="3.30.420.10">
    <property type="entry name" value="Ribonuclease H-like superfamily/Ribonuclease H"/>
    <property type="match status" value="1"/>
</dbReference>
<reference evidence="2" key="1">
    <citation type="journal article" date="2023" name="Mol. Phylogenet. Evol.">
        <title>Genome-scale phylogeny and comparative genomics of the fungal order Sordariales.</title>
        <authorList>
            <person name="Hensen N."/>
            <person name="Bonometti L."/>
            <person name="Westerberg I."/>
            <person name="Brannstrom I.O."/>
            <person name="Guillou S."/>
            <person name="Cros-Aarteil S."/>
            <person name="Calhoun S."/>
            <person name="Haridas S."/>
            <person name="Kuo A."/>
            <person name="Mondo S."/>
            <person name="Pangilinan J."/>
            <person name="Riley R."/>
            <person name="LaButti K."/>
            <person name="Andreopoulos B."/>
            <person name="Lipzen A."/>
            <person name="Chen C."/>
            <person name="Yan M."/>
            <person name="Daum C."/>
            <person name="Ng V."/>
            <person name="Clum A."/>
            <person name="Steindorff A."/>
            <person name="Ohm R.A."/>
            <person name="Martin F."/>
            <person name="Silar P."/>
            <person name="Natvig D.O."/>
            <person name="Lalanne C."/>
            <person name="Gautier V."/>
            <person name="Ament-Velasquez S.L."/>
            <person name="Kruys A."/>
            <person name="Hutchinson M.I."/>
            <person name="Powell A.J."/>
            <person name="Barry K."/>
            <person name="Miller A.N."/>
            <person name="Grigoriev I.V."/>
            <person name="Debuchy R."/>
            <person name="Gladieux P."/>
            <person name="Hiltunen Thoren M."/>
            <person name="Johannesson H."/>
        </authorList>
    </citation>
    <scope>NUCLEOTIDE SEQUENCE</scope>
    <source>
        <strain evidence="2">CBS 560.94</strain>
    </source>
</reference>
<protein>
    <submittedName>
        <fullName evidence="2">Uncharacterized protein</fullName>
    </submittedName>
</protein>
<dbReference type="InterPro" id="IPR036397">
    <property type="entry name" value="RNaseH_sf"/>
</dbReference>
<organism evidence="2 3">
    <name type="scientific">Neurospora tetraspora</name>
    <dbReference type="NCBI Taxonomy" id="94610"/>
    <lineage>
        <taxon>Eukaryota</taxon>
        <taxon>Fungi</taxon>
        <taxon>Dikarya</taxon>
        <taxon>Ascomycota</taxon>
        <taxon>Pezizomycotina</taxon>
        <taxon>Sordariomycetes</taxon>
        <taxon>Sordariomycetidae</taxon>
        <taxon>Sordariales</taxon>
        <taxon>Sordariaceae</taxon>
        <taxon>Neurospora</taxon>
    </lineage>
</organism>
<evidence type="ECO:0000313" key="3">
    <source>
        <dbReference type="Proteomes" id="UP001278500"/>
    </source>
</evidence>
<dbReference type="GeneID" id="87866034"/>
<feature type="region of interest" description="Disordered" evidence="1">
    <location>
        <begin position="259"/>
        <end position="282"/>
    </location>
</feature>
<reference evidence="2" key="2">
    <citation type="submission" date="2023-06" db="EMBL/GenBank/DDBJ databases">
        <authorList>
            <consortium name="Lawrence Berkeley National Laboratory"/>
            <person name="Haridas S."/>
            <person name="Hensen N."/>
            <person name="Bonometti L."/>
            <person name="Westerberg I."/>
            <person name="Brannstrom I.O."/>
            <person name="Guillou S."/>
            <person name="Cros-Aarteil S."/>
            <person name="Calhoun S."/>
            <person name="Kuo A."/>
            <person name="Mondo S."/>
            <person name="Pangilinan J."/>
            <person name="Riley R."/>
            <person name="Labutti K."/>
            <person name="Andreopoulos B."/>
            <person name="Lipzen A."/>
            <person name="Chen C."/>
            <person name="Yanf M."/>
            <person name="Daum C."/>
            <person name="Ng V."/>
            <person name="Clum A."/>
            <person name="Steindorff A."/>
            <person name="Ohm R."/>
            <person name="Martin F."/>
            <person name="Silar P."/>
            <person name="Natvig D."/>
            <person name="Lalanne C."/>
            <person name="Gautier V."/>
            <person name="Ament-Velasquez S.L."/>
            <person name="Kruys A."/>
            <person name="Hutchinson M.I."/>
            <person name="Powell A.J."/>
            <person name="Barry K."/>
            <person name="Miller A.N."/>
            <person name="Grigoriev I.V."/>
            <person name="Debuchy R."/>
            <person name="Gladieux P."/>
            <person name="Thoren M.H."/>
            <person name="Johannesson H."/>
        </authorList>
    </citation>
    <scope>NUCLEOTIDE SEQUENCE</scope>
    <source>
        <strain evidence="2">CBS 560.94</strain>
    </source>
</reference>
<dbReference type="EMBL" id="JAUEPP010000005">
    <property type="protein sequence ID" value="KAK3343219.1"/>
    <property type="molecule type" value="Genomic_DNA"/>
</dbReference>
<dbReference type="AlphaFoldDB" id="A0AAE0JDK9"/>
<dbReference type="Proteomes" id="UP001278500">
    <property type="component" value="Unassembled WGS sequence"/>
</dbReference>
<dbReference type="GO" id="GO:0003676">
    <property type="term" value="F:nucleic acid binding"/>
    <property type="evidence" value="ECO:0007669"/>
    <property type="project" value="InterPro"/>
</dbReference>
<keyword evidence="3" id="KW-1185">Reference proteome</keyword>
<name>A0AAE0JDK9_9PEZI</name>
<sequence>MSEGSETTRIRDEAVPAVGQAAQGSTALKRSKKGSPYYFRGTVRIAPSREAALREALEAMKFVSTAQKTQLCIFADGSFDQTTKDGGYALAHTGFAPAPSEASVERQVAKGWSAIPVTNSPTCEGLAIAQSFKEAMKELTILEKRVATRPVDTASAGGRMEASVITFSDSKTVLEATKRGKFPKSMKHMGHAIIKFSEELKEKFRGPRSRLKVNLVVHWIPGHYHTVMPLHSNGADGVYEEVKSAKRYKEERLMQWREREQQEWEEPQSHQPVEEDQPEGQQLYQQEWHNQMQQYYQQNANYWQQLSRWQDWQRAHGHQAGQWYWDGNANQWVWQWDYQRPGETGNGQPPS</sequence>
<proteinExistence type="predicted"/>
<accession>A0AAE0JDK9</accession>
<feature type="region of interest" description="Disordered" evidence="1">
    <location>
        <begin position="1"/>
        <end position="28"/>
    </location>
</feature>
<feature type="compositionally biased region" description="Basic and acidic residues" evidence="1">
    <location>
        <begin position="1"/>
        <end position="14"/>
    </location>
</feature>
<evidence type="ECO:0000313" key="2">
    <source>
        <dbReference type="EMBL" id="KAK3343219.1"/>
    </source>
</evidence>
<comment type="caution">
    <text evidence="2">The sequence shown here is derived from an EMBL/GenBank/DDBJ whole genome shotgun (WGS) entry which is preliminary data.</text>
</comment>
<gene>
    <name evidence="2" type="ORF">B0H65DRAFT_527814</name>
</gene>